<gene>
    <name evidence="2" type="ORF">PHLCEN_2v11471</name>
</gene>
<accession>A0A2R6NJX4</accession>
<dbReference type="AlphaFoldDB" id="A0A2R6NJX4"/>
<protein>
    <submittedName>
        <fullName evidence="2">Uncharacterized protein</fullName>
    </submittedName>
</protein>
<evidence type="ECO:0000313" key="3">
    <source>
        <dbReference type="Proteomes" id="UP000186601"/>
    </source>
</evidence>
<feature type="compositionally biased region" description="Low complexity" evidence="1">
    <location>
        <begin position="58"/>
        <end position="74"/>
    </location>
</feature>
<organism evidence="2 3">
    <name type="scientific">Hermanssonia centrifuga</name>
    <dbReference type="NCBI Taxonomy" id="98765"/>
    <lineage>
        <taxon>Eukaryota</taxon>
        <taxon>Fungi</taxon>
        <taxon>Dikarya</taxon>
        <taxon>Basidiomycota</taxon>
        <taxon>Agaricomycotina</taxon>
        <taxon>Agaricomycetes</taxon>
        <taxon>Polyporales</taxon>
        <taxon>Meruliaceae</taxon>
        <taxon>Hermanssonia</taxon>
    </lineage>
</organism>
<keyword evidence="3" id="KW-1185">Reference proteome</keyword>
<name>A0A2R6NJX4_9APHY</name>
<sequence>MDATNLILYPMPPPTSNHLDNRQRRRLVRSTRKLGDVLGATPIVAEFELSPPIPIPSSRPRASVSSSSSESTVSSEEKQSRRQASICSYSPNSASLFYSSPSCESSVVSLTLPLSPTPPNVDLIIKKKCSMRLKQCTKQRPVREPPQPLVIRLNSLPQTSAIQSPCSPEPHTPTRFAPFTPTPTSSPALTPLTPVFPSAVETRRKRMAKLTRTLGEIIPPHLVLASRRTSLGPISDTPFSPGVQELASATSMRKRRSMSINFGEENYEPYPRSSRVWVTGSETWTGEWNRKDIRDVQKQLRSLKSR</sequence>
<proteinExistence type="predicted"/>
<feature type="region of interest" description="Disordered" evidence="1">
    <location>
        <begin position="50"/>
        <end position="85"/>
    </location>
</feature>
<dbReference type="OrthoDB" id="3215907at2759"/>
<evidence type="ECO:0000256" key="1">
    <source>
        <dbReference type="SAM" id="MobiDB-lite"/>
    </source>
</evidence>
<evidence type="ECO:0000313" key="2">
    <source>
        <dbReference type="EMBL" id="PSR72663.1"/>
    </source>
</evidence>
<reference evidence="2 3" key="1">
    <citation type="submission" date="2018-02" db="EMBL/GenBank/DDBJ databases">
        <title>Genome sequence of the basidiomycete white-rot fungus Phlebia centrifuga.</title>
        <authorList>
            <person name="Granchi Z."/>
            <person name="Peng M."/>
            <person name="de Vries R.P."/>
            <person name="Hilden K."/>
            <person name="Makela M.R."/>
            <person name="Grigoriev I."/>
            <person name="Riley R."/>
        </authorList>
    </citation>
    <scope>NUCLEOTIDE SEQUENCE [LARGE SCALE GENOMIC DNA]</scope>
    <source>
        <strain evidence="2 3">FBCC195</strain>
    </source>
</reference>
<dbReference type="Proteomes" id="UP000186601">
    <property type="component" value="Unassembled WGS sequence"/>
</dbReference>
<feature type="region of interest" description="Disordered" evidence="1">
    <location>
        <begin position="1"/>
        <end position="21"/>
    </location>
</feature>
<dbReference type="EMBL" id="MLYV02001143">
    <property type="protein sequence ID" value="PSR72663.1"/>
    <property type="molecule type" value="Genomic_DNA"/>
</dbReference>
<comment type="caution">
    <text evidence="2">The sequence shown here is derived from an EMBL/GenBank/DDBJ whole genome shotgun (WGS) entry which is preliminary data.</text>
</comment>